<reference evidence="2 3" key="1">
    <citation type="submission" date="2018-03" db="EMBL/GenBank/DDBJ databases">
        <title>Genomic Encyclopedia of Archaeal and Bacterial Type Strains, Phase II (KMG-II): from individual species to whole genera.</title>
        <authorList>
            <person name="Goeker M."/>
        </authorList>
    </citation>
    <scope>NUCLEOTIDE SEQUENCE [LARGE SCALE GENOMIC DNA]</scope>
    <source>
        <strain evidence="2 3">DSM 45312</strain>
    </source>
</reference>
<dbReference type="AlphaFoldDB" id="A0A2P8DH43"/>
<keyword evidence="3" id="KW-1185">Reference proteome</keyword>
<gene>
    <name evidence="2" type="ORF">CLV63_111123</name>
</gene>
<dbReference type="Proteomes" id="UP000240542">
    <property type="component" value="Unassembled WGS sequence"/>
</dbReference>
<dbReference type="Pfam" id="PF00561">
    <property type="entry name" value="Abhydrolase_1"/>
    <property type="match status" value="1"/>
</dbReference>
<name>A0A2P8DH43_9ACTN</name>
<accession>A0A2P8DH43</accession>
<proteinExistence type="predicted"/>
<sequence>MPQTIERDGALSFTVTAGSGDRPVLLVHGFGSNYAMNWEAPGWPWALRAAADRIIGVDVRGHGASAKPHDPASYAPEALVGDLVAVLDAVDAAQVDVVGYSMGARLTWELAVRHPERVRRAVLGGFGPRPLTEDDPDAFVAAIAFAAQLPGNDIEALRACAKGQAAHPFDAAAGVPTAPLLFVAAEGDGLADGVEDLAAGGAGGAGSEVVRLPGRDHRTAVSAQAFKRAAVEFLSG</sequence>
<comment type="caution">
    <text evidence="2">The sequence shown here is derived from an EMBL/GenBank/DDBJ whole genome shotgun (WGS) entry which is preliminary data.</text>
</comment>
<dbReference type="InterPro" id="IPR000073">
    <property type="entry name" value="AB_hydrolase_1"/>
</dbReference>
<dbReference type="EMBL" id="PYGA01000011">
    <property type="protein sequence ID" value="PSK96528.1"/>
    <property type="molecule type" value="Genomic_DNA"/>
</dbReference>
<evidence type="ECO:0000313" key="2">
    <source>
        <dbReference type="EMBL" id="PSK96528.1"/>
    </source>
</evidence>
<organism evidence="2 3">
    <name type="scientific">Murinocardiopsis flavida</name>
    <dbReference type="NCBI Taxonomy" id="645275"/>
    <lineage>
        <taxon>Bacteria</taxon>
        <taxon>Bacillati</taxon>
        <taxon>Actinomycetota</taxon>
        <taxon>Actinomycetes</taxon>
        <taxon>Streptosporangiales</taxon>
        <taxon>Nocardiopsidaceae</taxon>
        <taxon>Murinocardiopsis</taxon>
    </lineage>
</organism>
<dbReference type="PANTHER" id="PTHR43329">
    <property type="entry name" value="EPOXIDE HYDROLASE"/>
    <property type="match status" value="1"/>
</dbReference>
<dbReference type="InterPro" id="IPR029058">
    <property type="entry name" value="AB_hydrolase_fold"/>
</dbReference>
<dbReference type="OrthoDB" id="9804723at2"/>
<dbReference type="GO" id="GO:0003824">
    <property type="term" value="F:catalytic activity"/>
    <property type="evidence" value="ECO:0007669"/>
    <property type="project" value="UniProtKB-ARBA"/>
</dbReference>
<feature type="domain" description="AB hydrolase-1" evidence="1">
    <location>
        <begin position="23"/>
        <end position="126"/>
    </location>
</feature>
<evidence type="ECO:0000313" key="3">
    <source>
        <dbReference type="Proteomes" id="UP000240542"/>
    </source>
</evidence>
<evidence type="ECO:0000259" key="1">
    <source>
        <dbReference type="Pfam" id="PF00561"/>
    </source>
</evidence>
<dbReference type="RefSeq" id="WP_106583911.1">
    <property type="nucleotide sequence ID" value="NZ_PYGA01000011.1"/>
</dbReference>
<protein>
    <submittedName>
        <fullName evidence="2">Pimeloyl-ACP methyl ester carboxylesterase</fullName>
    </submittedName>
</protein>
<dbReference type="SUPFAM" id="SSF53474">
    <property type="entry name" value="alpha/beta-Hydrolases"/>
    <property type="match status" value="1"/>
</dbReference>
<dbReference type="Gene3D" id="3.40.50.1820">
    <property type="entry name" value="alpha/beta hydrolase"/>
    <property type="match status" value="1"/>
</dbReference>
<dbReference type="PRINTS" id="PR00111">
    <property type="entry name" value="ABHYDROLASE"/>
</dbReference>